<sequence length="420" mass="43781">MDFAKLIDRVKNILLTPKTEWPVIAAEPETVAGLYKNYILILAAIPALIGFIQSSLIGTTVPFLNITVKIPVGAGLVQMLLVYGLSLGLIYVLSLIVDALAPNFGGEKSQVQALKVIAYSWTPSWIAGILAIIPLLGVLAALAALVYCIYLLYLGLPHTMKVPQERSGGYTAVTIILGIVLSIVVGWVAAIFSGAGAYSAAAMQGQLGASGVVAPGKDDALGRLQAWGQQVEAAGKKVEAAQASGNAEAQATAVGQMLGAALGGGDQVEALKPDALKPFLPATLGGWTRTDFSAKQNGAMGMQMSVAKATYAGDGGRALHVEITDVGSAKGLLSLAGLANVQSQRETDDGYEKTWNDNGRLISEKWDGRSRHGEYSIVLGDRFTVAVSGTVDNIDQLKSAVGSLDLAGLEALKHQGVKRG</sequence>
<evidence type="ECO:0000313" key="8">
    <source>
        <dbReference type="Proteomes" id="UP000249046"/>
    </source>
</evidence>
<keyword evidence="2 5" id="KW-0812">Transmembrane</keyword>
<keyword evidence="3 5" id="KW-1133">Transmembrane helix</keyword>
<dbReference type="Proteomes" id="UP000249046">
    <property type="component" value="Unassembled WGS sequence"/>
</dbReference>
<dbReference type="AlphaFoldDB" id="A0A2W5JXU3"/>
<feature type="transmembrane region" description="Helical" evidence="5">
    <location>
        <begin position="125"/>
        <end position="156"/>
    </location>
</feature>
<gene>
    <name evidence="7" type="ORF">DI564_17905</name>
</gene>
<proteinExistence type="predicted"/>
<dbReference type="EMBL" id="QFPO01000031">
    <property type="protein sequence ID" value="PZQ09241.1"/>
    <property type="molecule type" value="Genomic_DNA"/>
</dbReference>
<dbReference type="InterPro" id="IPR006977">
    <property type="entry name" value="Yip1_dom"/>
</dbReference>
<keyword evidence="4 5" id="KW-0472">Membrane</keyword>
<name>A0A2W5JXU3_9GAMM</name>
<evidence type="ECO:0000256" key="4">
    <source>
        <dbReference type="ARBA" id="ARBA00023136"/>
    </source>
</evidence>
<feature type="transmembrane region" description="Helical" evidence="5">
    <location>
        <begin position="168"/>
        <end position="192"/>
    </location>
</feature>
<reference evidence="7 8" key="1">
    <citation type="submission" date="2017-08" db="EMBL/GenBank/DDBJ databases">
        <title>Infants hospitalized years apart are colonized by the same room-sourced microbial strains.</title>
        <authorList>
            <person name="Brooks B."/>
            <person name="Olm M.R."/>
            <person name="Firek B.A."/>
            <person name="Baker R."/>
            <person name="Thomas B.C."/>
            <person name="Morowitz M.J."/>
            <person name="Banfield J.F."/>
        </authorList>
    </citation>
    <scope>NUCLEOTIDE SEQUENCE [LARGE SCALE GENOMIC DNA]</scope>
    <source>
        <strain evidence="7">S2_005_003_R2_42</strain>
    </source>
</reference>
<comment type="caution">
    <text evidence="7">The sequence shown here is derived from an EMBL/GenBank/DDBJ whole genome shotgun (WGS) entry which is preliminary data.</text>
</comment>
<evidence type="ECO:0000256" key="3">
    <source>
        <dbReference type="ARBA" id="ARBA00022989"/>
    </source>
</evidence>
<dbReference type="Pfam" id="PF04893">
    <property type="entry name" value="Yip1"/>
    <property type="match status" value="1"/>
</dbReference>
<evidence type="ECO:0000256" key="5">
    <source>
        <dbReference type="SAM" id="Phobius"/>
    </source>
</evidence>
<feature type="transmembrane region" description="Helical" evidence="5">
    <location>
        <begin position="38"/>
        <end position="64"/>
    </location>
</feature>
<protein>
    <submittedName>
        <fullName evidence="7">YIP1 family protein</fullName>
    </submittedName>
</protein>
<dbReference type="GO" id="GO:0016020">
    <property type="term" value="C:membrane"/>
    <property type="evidence" value="ECO:0007669"/>
    <property type="project" value="UniProtKB-SubCell"/>
</dbReference>
<evidence type="ECO:0000259" key="6">
    <source>
        <dbReference type="Pfam" id="PF04893"/>
    </source>
</evidence>
<evidence type="ECO:0000256" key="1">
    <source>
        <dbReference type="ARBA" id="ARBA00004141"/>
    </source>
</evidence>
<evidence type="ECO:0000256" key="2">
    <source>
        <dbReference type="ARBA" id="ARBA00022692"/>
    </source>
</evidence>
<evidence type="ECO:0000313" key="7">
    <source>
        <dbReference type="EMBL" id="PZQ09241.1"/>
    </source>
</evidence>
<accession>A0A2W5JXU3</accession>
<comment type="subcellular location">
    <subcellularLocation>
        <location evidence="1">Membrane</location>
        <topology evidence="1">Multi-pass membrane protein</topology>
    </subcellularLocation>
</comment>
<feature type="domain" description="Yip1" evidence="6">
    <location>
        <begin position="12"/>
        <end position="183"/>
    </location>
</feature>
<organism evidence="7 8">
    <name type="scientific">Rhodanobacter denitrificans</name>
    <dbReference type="NCBI Taxonomy" id="666685"/>
    <lineage>
        <taxon>Bacteria</taxon>
        <taxon>Pseudomonadati</taxon>
        <taxon>Pseudomonadota</taxon>
        <taxon>Gammaproteobacteria</taxon>
        <taxon>Lysobacterales</taxon>
        <taxon>Rhodanobacteraceae</taxon>
        <taxon>Rhodanobacter</taxon>
    </lineage>
</organism>
<feature type="transmembrane region" description="Helical" evidence="5">
    <location>
        <begin position="76"/>
        <end position="97"/>
    </location>
</feature>